<evidence type="ECO:0000313" key="12">
    <source>
        <dbReference type="Proteomes" id="UP000249467"/>
    </source>
</evidence>
<evidence type="ECO:0000256" key="8">
    <source>
        <dbReference type="PROSITE-ProRule" id="PRU00169"/>
    </source>
</evidence>
<dbReference type="EC" id="2.7.13.3" evidence="2"/>
<evidence type="ECO:0000256" key="5">
    <source>
        <dbReference type="ARBA" id="ARBA00022777"/>
    </source>
</evidence>
<evidence type="ECO:0000259" key="10">
    <source>
        <dbReference type="PROSITE" id="PS50110"/>
    </source>
</evidence>
<dbReference type="PRINTS" id="PR00344">
    <property type="entry name" value="BCTRLSENSOR"/>
</dbReference>
<dbReference type="Proteomes" id="UP000249467">
    <property type="component" value="Unassembled WGS sequence"/>
</dbReference>
<keyword evidence="7" id="KW-0472">Membrane</keyword>
<evidence type="ECO:0000256" key="2">
    <source>
        <dbReference type="ARBA" id="ARBA00012438"/>
    </source>
</evidence>
<dbReference type="SUPFAM" id="SSF47384">
    <property type="entry name" value="Homodimeric domain of signal transducing histidine kinase"/>
    <property type="match status" value="1"/>
</dbReference>
<feature type="domain" description="Histidine kinase" evidence="9">
    <location>
        <begin position="219"/>
        <end position="449"/>
    </location>
</feature>
<dbReference type="AlphaFoldDB" id="A0A2W4W2C9"/>
<dbReference type="Pfam" id="PF00072">
    <property type="entry name" value="Response_reg"/>
    <property type="match status" value="1"/>
</dbReference>
<dbReference type="SMART" id="SM00387">
    <property type="entry name" value="HATPase_c"/>
    <property type="match status" value="1"/>
</dbReference>
<evidence type="ECO:0000256" key="6">
    <source>
        <dbReference type="ARBA" id="ARBA00023012"/>
    </source>
</evidence>
<evidence type="ECO:0000256" key="4">
    <source>
        <dbReference type="ARBA" id="ARBA00022679"/>
    </source>
</evidence>
<evidence type="ECO:0000256" key="7">
    <source>
        <dbReference type="ARBA" id="ARBA00023136"/>
    </source>
</evidence>
<dbReference type="PROSITE" id="PS50110">
    <property type="entry name" value="RESPONSE_REGULATORY"/>
    <property type="match status" value="1"/>
</dbReference>
<dbReference type="CDD" id="cd00082">
    <property type="entry name" value="HisKA"/>
    <property type="match status" value="1"/>
</dbReference>
<dbReference type="FunFam" id="1.10.287.130:FF:000001">
    <property type="entry name" value="Two-component sensor histidine kinase"/>
    <property type="match status" value="1"/>
</dbReference>
<proteinExistence type="predicted"/>
<sequence length="456" mass="51768">MRSKYPCRISLRHGRIIDSRIGDFAVYTKEYDVKNTQYFLLMTNQDLSQSEEERNANNFSILIVDDTIYNIQLLSLMLIRQGYEVKQAANGLQALDIAHQELPDIILLDIRMPDMNGYEVCTKLKANPATKDIPIIFISSIEEPSEKVEAFSVGGVDYISKPFQLIEVLARIETHLRLCSLQKRLQVQNEQLQIAASLLTRSLQQERELSQMKSDFISVVSHEFRTPLTTIQSASELLEYYEWSKEEQVEQLHQIQTEVKHMTSLMEDVLFLSRANANKSKINLTKFDLINFCSQLLRQMQRTFARNYTVHSSVKAVLESISLENIHLQNNLPNVIVKMDEKLLRQILTNLITNAIKYSPQNSMISFGLTIDRESATFSISDRGIGIPEEDLGKLFSAFHRGKNVGILPGTGLGLSIVKNCVDIHNGSISVESHLNVGTKFIVVLPICDDSNSRSL</sequence>
<dbReference type="InterPro" id="IPR004358">
    <property type="entry name" value="Sig_transdc_His_kin-like_C"/>
</dbReference>
<dbReference type="Gene3D" id="1.10.287.130">
    <property type="match status" value="1"/>
</dbReference>
<protein>
    <recommendedName>
        <fullName evidence="2">histidine kinase</fullName>
        <ecNumber evidence="2">2.7.13.3</ecNumber>
    </recommendedName>
</protein>
<reference evidence="11 12" key="1">
    <citation type="submission" date="2018-04" db="EMBL/GenBank/DDBJ databases">
        <authorList>
            <person name="Go L.Y."/>
            <person name="Mitchell J.A."/>
        </authorList>
    </citation>
    <scope>NUCLEOTIDE SEQUENCE [LARGE SCALE GENOMIC DNA]</scope>
    <source>
        <strain evidence="11">ULC066bin1</strain>
    </source>
</reference>
<dbReference type="SUPFAM" id="SSF55874">
    <property type="entry name" value="ATPase domain of HSP90 chaperone/DNA topoisomerase II/histidine kinase"/>
    <property type="match status" value="1"/>
</dbReference>
<dbReference type="GO" id="GO:0000155">
    <property type="term" value="F:phosphorelay sensor kinase activity"/>
    <property type="evidence" value="ECO:0007669"/>
    <property type="project" value="InterPro"/>
</dbReference>
<dbReference type="InterPro" id="IPR011006">
    <property type="entry name" value="CheY-like_superfamily"/>
</dbReference>
<feature type="domain" description="Response regulatory" evidence="10">
    <location>
        <begin position="60"/>
        <end position="176"/>
    </location>
</feature>
<reference evidence="11 12" key="2">
    <citation type="submission" date="2018-06" db="EMBL/GenBank/DDBJ databases">
        <title>Metagenomic assembly of (sub)arctic Cyanobacteria and their associated microbiome from non-axenic cultures.</title>
        <authorList>
            <person name="Baurain D."/>
        </authorList>
    </citation>
    <scope>NUCLEOTIDE SEQUENCE [LARGE SCALE GENOMIC DNA]</scope>
    <source>
        <strain evidence="11">ULC066bin1</strain>
    </source>
</reference>
<dbReference type="PROSITE" id="PS50109">
    <property type="entry name" value="HIS_KIN"/>
    <property type="match status" value="1"/>
</dbReference>
<keyword evidence="4" id="KW-0808">Transferase</keyword>
<dbReference type="Gene3D" id="3.40.50.2300">
    <property type="match status" value="1"/>
</dbReference>
<comment type="catalytic activity">
    <reaction evidence="1">
        <text>ATP + protein L-histidine = ADP + protein N-phospho-L-histidine.</text>
        <dbReference type="EC" id="2.7.13.3"/>
    </reaction>
</comment>
<dbReference type="Pfam" id="PF02518">
    <property type="entry name" value="HATPase_c"/>
    <property type="match status" value="1"/>
</dbReference>
<dbReference type="CDD" id="cd19920">
    <property type="entry name" value="REC_PA4781-like"/>
    <property type="match status" value="1"/>
</dbReference>
<evidence type="ECO:0000313" key="11">
    <source>
        <dbReference type="EMBL" id="PZO38716.1"/>
    </source>
</evidence>
<dbReference type="CDD" id="cd00075">
    <property type="entry name" value="HATPase"/>
    <property type="match status" value="1"/>
</dbReference>
<gene>
    <name evidence="11" type="ORF">DCF19_16065</name>
</gene>
<dbReference type="InterPro" id="IPR036097">
    <property type="entry name" value="HisK_dim/P_sf"/>
</dbReference>
<evidence type="ECO:0000259" key="9">
    <source>
        <dbReference type="PROSITE" id="PS50109"/>
    </source>
</evidence>
<dbReference type="InterPro" id="IPR005467">
    <property type="entry name" value="His_kinase_dom"/>
</dbReference>
<evidence type="ECO:0000256" key="1">
    <source>
        <dbReference type="ARBA" id="ARBA00000085"/>
    </source>
</evidence>
<name>A0A2W4W2C9_9CYAN</name>
<feature type="modified residue" description="4-aspartylphosphate" evidence="8">
    <location>
        <position position="109"/>
    </location>
</feature>
<dbReference type="InterPro" id="IPR003594">
    <property type="entry name" value="HATPase_dom"/>
</dbReference>
<dbReference type="PANTHER" id="PTHR43547:SF2">
    <property type="entry name" value="HYBRID SIGNAL TRANSDUCTION HISTIDINE KINASE C"/>
    <property type="match status" value="1"/>
</dbReference>
<dbReference type="InterPro" id="IPR036890">
    <property type="entry name" value="HATPase_C_sf"/>
</dbReference>
<dbReference type="FunFam" id="3.30.565.10:FF:000006">
    <property type="entry name" value="Sensor histidine kinase WalK"/>
    <property type="match status" value="1"/>
</dbReference>
<accession>A0A2W4W2C9</accession>
<keyword evidence="6" id="KW-0902">Two-component regulatory system</keyword>
<organism evidence="11 12">
    <name type="scientific">Pseudanabaena frigida</name>
    <dbReference type="NCBI Taxonomy" id="945775"/>
    <lineage>
        <taxon>Bacteria</taxon>
        <taxon>Bacillati</taxon>
        <taxon>Cyanobacteriota</taxon>
        <taxon>Cyanophyceae</taxon>
        <taxon>Pseudanabaenales</taxon>
        <taxon>Pseudanabaenaceae</taxon>
        <taxon>Pseudanabaena</taxon>
    </lineage>
</organism>
<dbReference type="PANTHER" id="PTHR43547">
    <property type="entry name" value="TWO-COMPONENT HISTIDINE KINASE"/>
    <property type="match status" value="1"/>
</dbReference>
<dbReference type="InterPro" id="IPR001789">
    <property type="entry name" value="Sig_transdc_resp-reg_receiver"/>
</dbReference>
<dbReference type="Pfam" id="PF00512">
    <property type="entry name" value="HisKA"/>
    <property type="match status" value="1"/>
</dbReference>
<dbReference type="EMBL" id="QBML01000022">
    <property type="protein sequence ID" value="PZO38716.1"/>
    <property type="molecule type" value="Genomic_DNA"/>
</dbReference>
<comment type="caution">
    <text evidence="11">The sequence shown here is derived from an EMBL/GenBank/DDBJ whole genome shotgun (WGS) entry which is preliminary data.</text>
</comment>
<dbReference type="SMART" id="SM00388">
    <property type="entry name" value="HisKA"/>
    <property type="match status" value="1"/>
</dbReference>
<dbReference type="InterPro" id="IPR003661">
    <property type="entry name" value="HisK_dim/P_dom"/>
</dbReference>
<dbReference type="SUPFAM" id="SSF52172">
    <property type="entry name" value="CheY-like"/>
    <property type="match status" value="1"/>
</dbReference>
<dbReference type="Gene3D" id="3.30.565.10">
    <property type="entry name" value="Histidine kinase-like ATPase, C-terminal domain"/>
    <property type="match status" value="1"/>
</dbReference>
<keyword evidence="5 11" id="KW-0418">Kinase</keyword>
<dbReference type="SMART" id="SM00448">
    <property type="entry name" value="REC"/>
    <property type="match status" value="1"/>
</dbReference>
<keyword evidence="3 8" id="KW-0597">Phosphoprotein</keyword>
<evidence type="ECO:0000256" key="3">
    <source>
        <dbReference type="ARBA" id="ARBA00022553"/>
    </source>
</evidence>